<dbReference type="PRINTS" id="PR00313">
    <property type="entry name" value="CABNDNGRPT"/>
</dbReference>
<reference evidence="2 3" key="1">
    <citation type="journal article" date="2011" name="J. Bacteriol.">
        <title>Complete genome sequence of a beneficial plant root-associated bacterium, Pseudomonas brassicacearum.</title>
        <authorList>
            <person name="Ortet P."/>
            <person name="Barakat M."/>
            <person name="Lalaouna D."/>
            <person name="Fochesato S."/>
            <person name="Barbe V."/>
            <person name="Vacherie B."/>
            <person name="Santaella C."/>
            <person name="Heulin T."/>
            <person name="Achouak W."/>
        </authorList>
    </citation>
    <scope>NUCLEOTIDE SEQUENCE [LARGE SCALE GENOMIC DNA]</scope>
    <source>
        <strain evidence="2 3">NFM421</strain>
    </source>
</reference>
<dbReference type="KEGG" id="pba:PSEBR_a2917"/>
<name>F2KG83_PSEBN</name>
<dbReference type="Gene3D" id="2.150.10.10">
    <property type="entry name" value="Serralysin-like metalloprotease, C-terminal"/>
    <property type="match status" value="1"/>
</dbReference>
<dbReference type="STRING" id="994484.PSEBR_a2917"/>
<dbReference type="RefSeq" id="WP_013693394.1">
    <property type="nucleotide sequence ID" value="NC_015379.1"/>
</dbReference>
<dbReference type="InterPro" id="IPR011049">
    <property type="entry name" value="Serralysin-like_metalloprot_C"/>
</dbReference>
<dbReference type="HOGENOM" id="CLU_024925_0_0_6"/>
<proteinExistence type="predicted"/>
<dbReference type="InterPro" id="IPR013431">
    <property type="entry name" value="Delta_60_rpt"/>
</dbReference>
<dbReference type="GO" id="GO:0005615">
    <property type="term" value="C:extracellular space"/>
    <property type="evidence" value="ECO:0007669"/>
    <property type="project" value="InterPro"/>
</dbReference>
<accession>F2KG83</accession>
<dbReference type="NCBIfam" id="TIGR02608">
    <property type="entry name" value="delta_60_rpt"/>
    <property type="match status" value="6"/>
</dbReference>
<dbReference type="SUPFAM" id="SSF101898">
    <property type="entry name" value="NHL repeat"/>
    <property type="match status" value="1"/>
</dbReference>
<dbReference type="Gene3D" id="2.80.10.50">
    <property type="match status" value="2"/>
</dbReference>
<sequence>MASTYSAPGIMIVDIAGHTDNVQDMILQPDGSVLIAGFSYHSDDLDDGKDFSLTHLYADGSLDTTYGNAGRLVIHKQIPLDKAYSLQVQADGAVVTAHEGHDDTPIVQRWGPDGKADTAFNSNAQASLSSGFGAAPLVDVNADGSLLVGAIEGNTLKVAQLLADGTRDLSFGTDGVLTLQAQGTFAFMQGITVLKDGGVLVQGAPGFDNSLLKYTASGELDSHFGDNGVVALTHFASYNGNVAVQDDGKILVASTVAYDDFSVLRLNADGSPDTSFGNQGLVSIDLPGVSAAANEITLQNDGKILLSGSAFANGGSDYAAVRLNADGSLDTTFGSADGNTRLTGSSGHDELQGLGTDEILRGLSGDDVLQGNLGRDLLSGGSGSDVFNYANVADSFRTADSSGSDRILDFNPTEDHIDLSALGFTGIGNGYDGTLAIGTNADDTRTYLKNFEANADGQRFELVLDGNLAAQLNDSNLIFSTASDAARSGFDAAKGQVELYAPEHVELTLIGSVNSPSHDLT</sequence>
<organism evidence="2 3">
    <name type="scientific">Pseudomonas brassicacearum (strain NFM421)</name>
    <dbReference type="NCBI Taxonomy" id="994484"/>
    <lineage>
        <taxon>Bacteria</taxon>
        <taxon>Pseudomonadati</taxon>
        <taxon>Pseudomonadota</taxon>
        <taxon>Gammaproteobacteria</taxon>
        <taxon>Pseudomonadales</taxon>
        <taxon>Pseudomonadaceae</taxon>
        <taxon>Pseudomonas</taxon>
    </lineage>
</organism>
<keyword evidence="1" id="KW-0106">Calcium</keyword>
<dbReference type="SUPFAM" id="SSF63829">
    <property type="entry name" value="Calcium-dependent phosphotriesterase"/>
    <property type="match status" value="1"/>
</dbReference>
<evidence type="ECO:0008006" key="4">
    <source>
        <dbReference type="Google" id="ProtNLM"/>
    </source>
</evidence>
<gene>
    <name evidence="2" type="ORF">PSEBR_a2917</name>
</gene>
<dbReference type="PROSITE" id="PS00330">
    <property type="entry name" value="HEMOLYSIN_CALCIUM"/>
    <property type="match status" value="1"/>
</dbReference>
<dbReference type="InterPro" id="IPR001343">
    <property type="entry name" value="Hemolysn_Ca-bd"/>
</dbReference>
<dbReference type="Pfam" id="PF00353">
    <property type="entry name" value="HemolysinCabind"/>
    <property type="match status" value="1"/>
</dbReference>
<evidence type="ECO:0000313" key="2">
    <source>
        <dbReference type="EMBL" id="AEA69219.1"/>
    </source>
</evidence>
<dbReference type="AlphaFoldDB" id="F2KG83"/>
<protein>
    <recommendedName>
        <fullName evidence="4">Type I secretion target</fullName>
    </recommendedName>
</protein>
<reference key="2">
    <citation type="submission" date="2011-03" db="EMBL/GenBank/DDBJ databases">
        <title>Complete Genome Sequence of a beneficial plant roots-associated bacterium Pseudomonas brassicacearum.</title>
        <authorList>
            <person name="Ortet P."/>
            <person name="Barakat M."/>
            <person name="Lalaouna D."/>
            <person name="Fochesato S."/>
            <person name="Barbe V."/>
            <person name="Santaella C."/>
            <person name="Heulin T."/>
            <person name="Achouak W."/>
        </authorList>
    </citation>
    <scope>NUCLEOTIDE SEQUENCE</scope>
    <source>
        <strain>NFM421</strain>
    </source>
</reference>
<dbReference type="InterPro" id="IPR018511">
    <property type="entry name" value="Hemolysin-typ_Ca-bd_CS"/>
</dbReference>
<dbReference type="Proteomes" id="UP000006692">
    <property type="component" value="Chromosome"/>
</dbReference>
<dbReference type="GO" id="GO:0005509">
    <property type="term" value="F:calcium ion binding"/>
    <property type="evidence" value="ECO:0007669"/>
    <property type="project" value="InterPro"/>
</dbReference>
<dbReference type="EMBL" id="CP002585">
    <property type="protein sequence ID" value="AEA69219.1"/>
    <property type="molecule type" value="Genomic_DNA"/>
</dbReference>
<dbReference type="Pfam" id="PF17164">
    <property type="entry name" value="DUF5122"/>
    <property type="match status" value="4"/>
</dbReference>
<evidence type="ECO:0000256" key="1">
    <source>
        <dbReference type="ARBA" id="ARBA00022837"/>
    </source>
</evidence>
<dbReference type="SUPFAM" id="SSF51120">
    <property type="entry name" value="beta-Roll"/>
    <property type="match status" value="1"/>
</dbReference>
<evidence type="ECO:0000313" key="3">
    <source>
        <dbReference type="Proteomes" id="UP000006692"/>
    </source>
</evidence>